<evidence type="ECO:0000259" key="5">
    <source>
        <dbReference type="Pfam" id="PF13458"/>
    </source>
</evidence>
<dbReference type="Proteomes" id="UP000014975">
    <property type="component" value="Unassembled WGS sequence"/>
</dbReference>
<keyword evidence="2" id="KW-0813">Transport</keyword>
<comment type="caution">
    <text evidence="6">The sequence shown here is derived from an EMBL/GenBank/DDBJ whole genome shotgun (WGS) entry which is preliminary data.</text>
</comment>
<dbReference type="OrthoDB" id="9783240at2"/>
<sequence length="379" mass="40940">MRADRHRLLGRVAALALWLACLGLAGCGSDPIVIGFLGPLEGKYSDLGVQGRNGALLAIEDLNERGGIAGRPLEFMPLDDGGDETVARTAFTSLATARVAAVVGPMTSNVAMALVPVASAQNVTLVSPTVSTPLLGGKKDTFFRVVPQSAHWADALAHYAFTREGVETLAAVTDLDNAAFTLPYAETFLASFTGQGGQVLDDIRLHTSQVVDWRPIAERIAKASPEAVIATLSARDTAFLAREIRLLGLNVRLYGSMWAYTQEILQAGGRSVDGIVFSVGYDESNPLPAFREFKRRYEMRFGWPPNFAACFSYEAVMALARALEWTRGSATGLPEAMVALGRIDSLQGPMTFDEYGDVERAAFIMTIRERAFVTIDTIR</sequence>
<dbReference type="PANTHER" id="PTHR30483:SF6">
    <property type="entry name" value="PERIPLASMIC BINDING PROTEIN OF ABC TRANSPORTER FOR NATURAL AMINO ACIDS"/>
    <property type="match status" value="1"/>
</dbReference>
<dbReference type="InterPro" id="IPR028081">
    <property type="entry name" value="Leu-bd"/>
</dbReference>
<organism evidence="6 7">
    <name type="scientific">Alkalidesulfovibrio alkalitolerans DSM 16529</name>
    <dbReference type="NCBI Taxonomy" id="1121439"/>
    <lineage>
        <taxon>Bacteria</taxon>
        <taxon>Pseudomonadati</taxon>
        <taxon>Thermodesulfobacteriota</taxon>
        <taxon>Desulfovibrionia</taxon>
        <taxon>Desulfovibrionales</taxon>
        <taxon>Desulfovibrionaceae</taxon>
        <taxon>Alkalidesulfovibrio</taxon>
    </lineage>
</organism>
<accession>S7TGB7</accession>
<dbReference type="RefSeq" id="WP_020885887.1">
    <property type="nucleotide sequence ID" value="NZ_ATHI01000003.1"/>
</dbReference>
<evidence type="ECO:0000256" key="4">
    <source>
        <dbReference type="ARBA" id="ARBA00022970"/>
    </source>
</evidence>
<dbReference type="GO" id="GO:0006865">
    <property type="term" value="P:amino acid transport"/>
    <property type="evidence" value="ECO:0007669"/>
    <property type="project" value="UniProtKB-KW"/>
</dbReference>
<dbReference type="InterPro" id="IPR028082">
    <property type="entry name" value="Peripla_BP_I"/>
</dbReference>
<dbReference type="InterPro" id="IPR051010">
    <property type="entry name" value="BCAA_transport"/>
</dbReference>
<dbReference type="PROSITE" id="PS51257">
    <property type="entry name" value="PROKAR_LIPOPROTEIN"/>
    <property type="match status" value="1"/>
</dbReference>
<dbReference type="Pfam" id="PF13458">
    <property type="entry name" value="Peripla_BP_6"/>
    <property type="match status" value="1"/>
</dbReference>
<dbReference type="SUPFAM" id="SSF53822">
    <property type="entry name" value="Periplasmic binding protein-like I"/>
    <property type="match status" value="1"/>
</dbReference>
<keyword evidence="4" id="KW-0029">Amino-acid transport</keyword>
<proteinExistence type="inferred from homology"/>
<keyword evidence="3" id="KW-0732">Signal</keyword>
<dbReference type="PATRIC" id="fig|1121439.3.peg.386"/>
<dbReference type="Gene3D" id="3.40.50.2300">
    <property type="match status" value="2"/>
</dbReference>
<evidence type="ECO:0000256" key="2">
    <source>
        <dbReference type="ARBA" id="ARBA00022448"/>
    </source>
</evidence>
<keyword evidence="7" id="KW-1185">Reference proteome</keyword>
<dbReference type="eggNOG" id="COG0683">
    <property type="taxonomic scope" value="Bacteria"/>
</dbReference>
<name>S7TGB7_9BACT</name>
<dbReference type="STRING" id="1121439.dsat_2001"/>
<dbReference type="CDD" id="cd19983">
    <property type="entry name" value="PBP1_ABC_HAAT-like"/>
    <property type="match status" value="1"/>
</dbReference>
<dbReference type="PANTHER" id="PTHR30483">
    <property type="entry name" value="LEUCINE-SPECIFIC-BINDING PROTEIN"/>
    <property type="match status" value="1"/>
</dbReference>
<evidence type="ECO:0000256" key="1">
    <source>
        <dbReference type="ARBA" id="ARBA00010062"/>
    </source>
</evidence>
<feature type="domain" description="Leucine-binding protein" evidence="5">
    <location>
        <begin position="31"/>
        <end position="368"/>
    </location>
</feature>
<evidence type="ECO:0000313" key="7">
    <source>
        <dbReference type="Proteomes" id="UP000014975"/>
    </source>
</evidence>
<dbReference type="AlphaFoldDB" id="S7TGB7"/>
<dbReference type="InterPro" id="IPR000709">
    <property type="entry name" value="Leu_Ile_Val-bd"/>
</dbReference>
<protein>
    <submittedName>
        <fullName evidence="6">Putative ABC transporter substrate binding protein</fullName>
    </submittedName>
</protein>
<dbReference type="PRINTS" id="PR00337">
    <property type="entry name" value="LEUILEVALBP"/>
</dbReference>
<evidence type="ECO:0000256" key="3">
    <source>
        <dbReference type="ARBA" id="ARBA00022729"/>
    </source>
</evidence>
<reference evidence="6 7" key="1">
    <citation type="journal article" date="2013" name="Genome Announc.">
        <title>Draft genome sequences for three mercury-methylating, sulfate-reducing bacteria.</title>
        <authorList>
            <person name="Brown S.D."/>
            <person name="Hurt R.A.Jr."/>
            <person name="Gilmour C.C."/>
            <person name="Elias D.A."/>
        </authorList>
    </citation>
    <scope>NUCLEOTIDE SEQUENCE [LARGE SCALE GENOMIC DNA]</scope>
    <source>
        <strain evidence="6 7">DSM 16529</strain>
    </source>
</reference>
<dbReference type="EMBL" id="ATHI01000003">
    <property type="protein sequence ID" value="EPR35660.1"/>
    <property type="molecule type" value="Genomic_DNA"/>
</dbReference>
<evidence type="ECO:0000313" key="6">
    <source>
        <dbReference type="EMBL" id="EPR35660.1"/>
    </source>
</evidence>
<comment type="similarity">
    <text evidence="1">Belongs to the leucine-binding protein family.</text>
</comment>
<gene>
    <name evidence="6" type="ORF">dsat_2001</name>
</gene>